<accession>A0ABQ3V4K0</accession>
<gene>
    <name evidence="2" type="ORF">KSB_83620</name>
</gene>
<sequence>MSVAENKKMVLALYKAFNEKDLAGIEQVFAESFVDHSTPEQTVGPEGVWAYFATLYDTIPDLRITIDDLVAEGDRVVIRTSWRGTHAKSKKAVYRSMIQIFHVSQGKIQGEWNEGGDLLPKD</sequence>
<organism evidence="2 3">
    <name type="scientific">Ktedonobacter robiniae</name>
    <dbReference type="NCBI Taxonomy" id="2778365"/>
    <lineage>
        <taxon>Bacteria</taxon>
        <taxon>Bacillati</taxon>
        <taxon>Chloroflexota</taxon>
        <taxon>Ktedonobacteria</taxon>
        <taxon>Ktedonobacterales</taxon>
        <taxon>Ktedonobacteraceae</taxon>
        <taxon>Ktedonobacter</taxon>
    </lineage>
</organism>
<dbReference type="RefSeq" id="WP_201376024.1">
    <property type="nucleotide sequence ID" value="NZ_BNJG01000003.1"/>
</dbReference>
<proteinExistence type="predicted"/>
<feature type="domain" description="SnoaL-like" evidence="1">
    <location>
        <begin position="10"/>
        <end position="108"/>
    </location>
</feature>
<name>A0ABQ3V4K0_9CHLR</name>
<dbReference type="PANTHER" id="PTHR38436">
    <property type="entry name" value="POLYKETIDE CYCLASE SNOAL-LIKE DOMAIN"/>
    <property type="match status" value="1"/>
</dbReference>
<comment type="caution">
    <text evidence="2">The sequence shown here is derived from an EMBL/GenBank/DDBJ whole genome shotgun (WGS) entry which is preliminary data.</text>
</comment>
<dbReference type="PANTHER" id="PTHR38436:SF1">
    <property type="entry name" value="ESTER CYCLASE"/>
    <property type="match status" value="1"/>
</dbReference>
<dbReference type="Gene3D" id="3.10.450.50">
    <property type="match status" value="1"/>
</dbReference>
<dbReference type="EMBL" id="BNJG01000003">
    <property type="protein sequence ID" value="GHO59887.1"/>
    <property type="molecule type" value="Genomic_DNA"/>
</dbReference>
<evidence type="ECO:0000313" key="2">
    <source>
        <dbReference type="EMBL" id="GHO59887.1"/>
    </source>
</evidence>
<evidence type="ECO:0000259" key="1">
    <source>
        <dbReference type="Pfam" id="PF12680"/>
    </source>
</evidence>
<dbReference type="InterPro" id="IPR009959">
    <property type="entry name" value="Cyclase_SnoaL-like"/>
</dbReference>
<evidence type="ECO:0000313" key="3">
    <source>
        <dbReference type="Proteomes" id="UP000654345"/>
    </source>
</evidence>
<dbReference type="SUPFAM" id="SSF54427">
    <property type="entry name" value="NTF2-like"/>
    <property type="match status" value="1"/>
</dbReference>
<dbReference type="Pfam" id="PF12680">
    <property type="entry name" value="SnoaL_2"/>
    <property type="match status" value="1"/>
</dbReference>
<keyword evidence="3" id="KW-1185">Reference proteome</keyword>
<protein>
    <recommendedName>
        <fullName evidence="1">SnoaL-like domain-containing protein</fullName>
    </recommendedName>
</protein>
<dbReference type="InterPro" id="IPR032710">
    <property type="entry name" value="NTF2-like_dom_sf"/>
</dbReference>
<dbReference type="InterPro" id="IPR037401">
    <property type="entry name" value="SnoaL-like"/>
</dbReference>
<dbReference type="Proteomes" id="UP000654345">
    <property type="component" value="Unassembled WGS sequence"/>
</dbReference>
<reference evidence="2 3" key="1">
    <citation type="journal article" date="2021" name="Int. J. Syst. Evol. Microbiol.">
        <title>Reticulibacter mediterranei gen. nov., sp. nov., within the new family Reticulibacteraceae fam. nov., and Ktedonospora formicarum gen. nov., sp. nov., Ktedonobacter robiniae sp. nov., Dictyobacter formicarum sp. nov. and Dictyobacter arantiisoli sp. nov., belonging to the class Ktedonobacteria.</title>
        <authorList>
            <person name="Yabe S."/>
            <person name="Zheng Y."/>
            <person name="Wang C.M."/>
            <person name="Sakai Y."/>
            <person name="Abe K."/>
            <person name="Yokota A."/>
            <person name="Donadio S."/>
            <person name="Cavaletti L."/>
            <person name="Monciardini P."/>
        </authorList>
    </citation>
    <scope>NUCLEOTIDE SEQUENCE [LARGE SCALE GENOMIC DNA]</scope>
    <source>
        <strain evidence="2 3">SOSP1-30</strain>
    </source>
</reference>